<dbReference type="GO" id="GO:0005739">
    <property type="term" value="C:mitochondrion"/>
    <property type="evidence" value="ECO:0007669"/>
    <property type="project" value="TreeGrafter"/>
</dbReference>
<evidence type="ECO:0000256" key="5">
    <source>
        <dbReference type="PROSITE-ProRule" id="PRU00282"/>
    </source>
</evidence>
<evidence type="ECO:0000256" key="4">
    <source>
        <dbReference type="ARBA" id="ARBA00023136"/>
    </source>
</evidence>
<keyword evidence="3" id="KW-1133">Transmembrane helix</keyword>
<protein>
    <submittedName>
        <fullName evidence="7">Mitochondrial carrier domain-containing protein</fullName>
    </submittedName>
</protein>
<keyword evidence="4 5" id="KW-0472">Membrane</keyword>
<dbReference type="SUPFAM" id="SSF103506">
    <property type="entry name" value="Mitochondrial carrier"/>
    <property type="match status" value="1"/>
</dbReference>
<dbReference type="GO" id="GO:0015187">
    <property type="term" value="F:glycine transmembrane transporter activity"/>
    <property type="evidence" value="ECO:0007669"/>
    <property type="project" value="TreeGrafter"/>
</dbReference>
<dbReference type="PANTHER" id="PTHR46181">
    <property type="entry name" value="MITOCHONDRIAL GLYCINE TRANSPORTER"/>
    <property type="match status" value="1"/>
</dbReference>
<reference evidence="8" key="1">
    <citation type="journal article" date="2018" name="Nat. Microbiol.">
        <title>Leveraging single-cell genomics to expand the fungal tree of life.</title>
        <authorList>
            <person name="Ahrendt S.R."/>
            <person name="Quandt C.A."/>
            <person name="Ciobanu D."/>
            <person name="Clum A."/>
            <person name="Salamov A."/>
            <person name="Andreopoulos B."/>
            <person name="Cheng J.F."/>
            <person name="Woyke T."/>
            <person name="Pelin A."/>
            <person name="Henrissat B."/>
            <person name="Reynolds N.K."/>
            <person name="Benny G.L."/>
            <person name="Smith M.E."/>
            <person name="James T.Y."/>
            <person name="Grigoriev I.V."/>
        </authorList>
    </citation>
    <scope>NUCLEOTIDE SEQUENCE [LARGE SCALE GENOMIC DNA]</scope>
</reference>
<name>A0A4P9Y842_9FUNG</name>
<dbReference type="GO" id="GO:1904983">
    <property type="term" value="P:glycine import into mitochondrion"/>
    <property type="evidence" value="ECO:0007669"/>
    <property type="project" value="TreeGrafter"/>
</dbReference>
<comment type="subcellular location">
    <subcellularLocation>
        <location evidence="1">Membrane</location>
        <topology evidence="1">Multi-pass membrane protein</topology>
    </subcellularLocation>
</comment>
<evidence type="ECO:0000313" key="7">
    <source>
        <dbReference type="EMBL" id="RKP14130.1"/>
    </source>
</evidence>
<keyword evidence="8" id="KW-1185">Reference proteome</keyword>
<dbReference type="InterPro" id="IPR018108">
    <property type="entry name" value="MCP_transmembrane"/>
</dbReference>
<feature type="non-terminal residue" evidence="7">
    <location>
        <position position="160"/>
    </location>
</feature>
<evidence type="ECO:0000256" key="3">
    <source>
        <dbReference type="ARBA" id="ARBA00022989"/>
    </source>
</evidence>
<evidence type="ECO:0000256" key="1">
    <source>
        <dbReference type="ARBA" id="ARBA00004141"/>
    </source>
</evidence>
<comment type="similarity">
    <text evidence="6">Belongs to the mitochondrial carrier (TC 2.A.29) family.</text>
</comment>
<keyword evidence="2 5" id="KW-0812">Transmembrane</keyword>
<dbReference type="InterPro" id="IPR023395">
    <property type="entry name" value="MCP_dom_sf"/>
</dbReference>
<dbReference type="Pfam" id="PF00153">
    <property type="entry name" value="Mito_carr"/>
    <property type="match status" value="1"/>
</dbReference>
<keyword evidence="6" id="KW-0813">Transport</keyword>
<feature type="non-terminal residue" evidence="7">
    <location>
        <position position="1"/>
    </location>
</feature>
<dbReference type="AlphaFoldDB" id="A0A4P9Y842"/>
<sequence length="160" mass="17545">TDSHLRLVAGATSGLVNCLLTQPLDLLKTRLQQETNPKGSVLVQLPRAYREVIKTYGVLGLWRGSLPSVMRTVPGAAMYFTLLGKFRAQFPSLNQNGSKDLGDKGLMSAIPANEANVLSGATARGILALTFMPITVIKSRYESSLYQYTSLWHASRSIYR</sequence>
<dbReference type="OrthoDB" id="1924968at2759"/>
<evidence type="ECO:0000313" key="8">
    <source>
        <dbReference type="Proteomes" id="UP000267251"/>
    </source>
</evidence>
<dbReference type="Proteomes" id="UP000267251">
    <property type="component" value="Unassembled WGS sequence"/>
</dbReference>
<dbReference type="GO" id="GO:0016020">
    <property type="term" value="C:membrane"/>
    <property type="evidence" value="ECO:0007669"/>
    <property type="project" value="UniProtKB-SubCell"/>
</dbReference>
<feature type="repeat" description="Solcar" evidence="5">
    <location>
        <begin position="1"/>
        <end position="89"/>
    </location>
</feature>
<evidence type="ECO:0000256" key="6">
    <source>
        <dbReference type="RuleBase" id="RU000488"/>
    </source>
</evidence>
<dbReference type="Gene3D" id="1.50.40.10">
    <property type="entry name" value="Mitochondrial carrier domain"/>
    <property type="match status" value="1"/>
</dbReference>
<dbReference type="PANTHER" id="PTHR46181:SF3">
    <property type="entry name" value="MITOCHONDRIAL GLYCINE TRANSPORTER"/>
    <property type="match status" value="1"/>
</dbReference>
<organism evidence="7 8">
    <name type="scientific">Piptocephalis cylindrospora</name>
    <dbReference type="NCBI Taxonomy" id="1907219"/>
    <lineage>
        <taxon>Eukaryota</taxon>
        <taxon>Fungi</taxon>
        <taxon>Fungi incertae sedis</taxon>
        <taxon>Zoopagomycota</taxon>
        <taxon>Zoopagomycotina</taxon>
        <taxon>Zoopagomycetes</taxon>
        <taxon>Zoopagales</taxon>
        <taxon>Piptocephalidaceae</taxon>
        <taxon>Piptocephalis</taxon>
    </lineage>
</organism>
<dbReference type="EMBL" id="KZ987881">
    <property type="protein sequence ID" value="RKP14130.1"/>
    <property type="molecule type" value="Genomic_DNA"/>
</dbReference>
<evidence type="ECO:0000256" key="2">
    <source>
        <dbReference type="ARBA" id="ARBA00022692"/>
    </source>
</evidence>
<dbReference type="PROSITE" id="PS50920">
    <property type="entry name" value="SOLCAR"/>
    <property type="match status" value="1"/>
</dbReference>
<proteinExistence type="inferred from homology"/>
<accession>A0A4P9Y842</accession>
<gene>
    <name evidence="7" type="ORF">BJ684DRAFT_421</name>
</gene>